<organism evidence="1 2">
    <name type="scientific">Caenorhabditis briggsae</name>
    <dbReference type="NCBI Taxonomy" id="6238"/>
    <lineage>
        <taxon>Eukaryota</taxon>
        <taxon>Metazoa</taxon>
        <taxon>Ecdysozoa</taxon>
        <taxon>Nematoda</taxon>
        <taxon>Chromadorea</taxon>
        <taxon>Rhabditida</taxon>
        <taxon>Rhabditina</taxon>
        <taxon>Rhabditomorpha</taxon>
        <taxon>Rhabditoidea</taxon>
        <taxon>Rhabditidae</taxon>
        <taxon>Peloderinae</taxon>
        <taxon>Caenorhabditis</taxon>
    </lineage>
</organism>
<sequence>MSPHDQHCVNCITSNCKFAECVIRKCNHCHIATHLCKLEEHIAEVCRRLKHMGRKKEFLKIDEADDLDIQLAAFDQNLITDSYNSSRTKRVKQRDPVHPAHPLIPLRFMVSVAQTKEV</sequence>
<name>A0AAE9FG11_CAEBR</name>
<gene>
    <name evidence="1" type="ORF">L5515_016266</name>
</gene>
<protein>
    <submittedName>
        <fullName evidence="1">Uncharacterized protein</fullName>
    </submittedName>
</protein>
<keyword evidence="2" id="KW-1185">Reference proteome</keyword>
<evidence type="ECO:0000313" key="1">
    <source>
        <dbReference type="EMBL" id="UMM39060.1"/>
    </source>
</evidence>
<dbReference type="AlphaFoldDB" id="A0AAE9FG11"/>
<accession>A0AAE9FG11</accession>
<reference evidence="1 2" key="1">
    <citation type="submission" date="2022-04" db="EMBL/GenBank/DDBJ databases">
        <title>Chromosome-level reference genomes for two strains of Caenorhabditis briggsae: an improved platform for comparative genomics.</title>
        <authorList>
            <person name="Stevens L."/>
            <person name="Andersen E."/>
        </authorList>
    </citation>
    <scope>NUCLEOTIDE SEQUENCE [LARGE SCALE GENOMIC DNA]</scope>
    <source>
        <strain evidence="1">VX34</strain>
        <tissue evidence="1">Whole-organism</tissue>
    </source>
</reference>
<proteinExistence type="predicted"/>
<dbReference type="EMBL" id="CP092625">
    <property type="protein sequence ID" value="UMM39060.1"/>
    <property type="molecule type" value="Genomic_DNA"/>
</dbReference>
<dbReference type="Proteomes" id="UP000829354">
    <property type="component" value="Chromosome X"/>
</dbReference>
<evidence type="ECO:0000313" key="2">
    <source>
        <dbReference type="Proteomes" id="UP000829354"/>
    </source>
</evidence>